<feature type="region of interest" description="Disordered" evidence="5">
    <location>
        <begin position="168"/>
        <end position="205"/>
    </location>
</feature>
<evidence type="ECO:0000256" key="2">
    <source>
        <dbReference type="ARBA" id="ARBA00006374"/>
    </source>
</evidence>
<reference evidence="6 7" key="1">
    <citation type="submission" date="2015-05" db="EMBL/GenBank/DDBJ databases">
        <authorList>
            <person name="Wang D.B."/>
            <person name="Wang M."/>
        </authorList>
    </citation>
    <scope>NUCLEOTIDE SEQUENCE [LARGE SCALE GENOMIC DNA]</scope>
    <source>
        <strain evidence="6">VL1</strain>
    </source>
</reference>
<feature type="compositionally biased region" description="Basic and acidic residues" evidence="5">
    <location>
        <begin position="1"/>
        <end position="12"/>
    </location>
</feature>
<keyword evidence="4" id="KW-0539">Nucleus</keyword>
<organism evidence="6 7">
    <name type="scientific">Verticillium longisporum</name>
    <name type="common">Verticillium dahliae var. longisporum</name>
    <dbReference type="NCBI Taxonomy" id="100787"/>
    <lineage>
        <taxon>Eukaryota</taxon>
        <taxon>Fungi</taxon>
        <taxon>Dikarya</taxon>
        <taxon>Ascomycota</taxon>
        <taxon>Pezizomycotina</taxon>
        <taxon>Sordariomycetes</taxon>
        <taxon>Hypocreomycetidae</taxon>
        <taxon>Glomerellales</taxon>
        <taxon>Plectosphaerellaceae</taxon>
        <taxon>Verticillium</taxon>
    </lineage>
</organism>
<dbReference type="GO" id="GO:0006364">
    <property type="term" value="P:rRNA processing"/>
    <property type="evidence" value="ECO:0007669"/>
    <property type="project" value="UniProtKB-KW"/>
</dbReference>
<accession>A0A0G4MCP1</accession>
<feature type="compositionally biased region" description="Basic and acidic residues" evidence="5">
    <location>
        <begin position="540"/>
        <end position="558"/>
    </location>
</feature>
<sequence length="584" mass="66073">LSVCERQPRKDPFFSSASPGSNSPNSLQRYSLAARQRVEIDDSDLDLEADSKSPKKLICHCFHHNCPLPALQPTIRPFIFILSSNHPNFLAMLCQVSLSILDPRDPGLALLCIHNKASDFYPTCPSNTNISRKSSLLVASLGSRIFGGISPSLPRHFRRPFYPELGRNRRRPAQQPIHGSMDFDDVFSNRKTPHTREDMEHHSHRYDTDSIVSATDEVAESDYLSEQVLTEQISMLKAEIRAAREKDLETLSQITKVILLVVQKADIIAATNSLHSEATLATAQDMFWVNQNFLLSGSRPKSFEGTKSTYRPFKMATSEQDMPFIRNLASSDRRIRTKALASLQTYLTAQRKLDHLTALKLWKGLFFAMWMCDKPVPQQNLANDMADLYASLPGAKPTDASKPDSNDNVTIWFTAAYEVLAPQWTEIDVLRMEKFLRLVRRMFAAQLRWVGDKQWATERQDKTIALLKQWHFESEGDVGRVPPGLRLHALDIWVDEMERVGLFEGEGEEAEAKLAFAHRLRAELIEPLTSCPIKSVRTSARAELEDERLPWNEGKMDEDAAGAEAVGEEGGDDDDDDEWDGFRD</sequence>
<protein>
    <submittedName>
        <fullName evidence="6">Uncharacterized protein</fullName>
    </submittedName>
</protein>
<feature type="region of interest" description="Disordered" evidence="5">
    <location>
        <begin position="539"/>
        <end position="584"/>
    </location>
</feature>
<evidence type="ECO:0000256" key="1">
    <source>
        <dbReference type="ARBA" id="ARBA00004123"/>
    </source>
</evidence>
<dbReference type="EMBL" id="CVQH01021862">
    <property type="protein sequence ID" value="CRK31710.1"/>
    <property type="molecule type" value="Genomic_DNA"/>
</dbReference>
<evidence type="ECO:0000256" key="4">
    <source>
        <dbReference type="ARBA" id="ARBA00023242"/>
    </source>
</evidence>
<gene>
    <name evidence="6" type="ORF">BN1708_005515</name>
</gene>
<dbReference type="PANTHER" id="PTHR13026:SF0">
    <property type="entry name" value="RIBOSOMAL RNA PROCESSING 1B"/>
    <property type="match status" value="1"/>
</dbReference>
<keyword evidence="7" id="KW-1185">Reference proteome</keyword>
<dbReference type="PANTHER" id="PTHR13026">
    <property type="entry name" value="NNP-1 PROTEIN NOVEL NUCLEAR PROTEIN 1 NOP52"/>
    <property type="match status" value="1"/>
</dbReference>
<dbReference type="GO" id="GO:0030688">
    <property type="term" value="C:preribosome, small subunit precursor"/>
    <property type="evidence" value="ECO:0007669"/>
    <property type="project" value="InterPro"/>
</dbReference>
<feature type="compositionally biased region" description="Acidic residues" evidence="5">
    <location>
        <begin position="566"/>
        <end position="584"/>
    </location>
</feature>
<feature type="compositionally biased region" description="Basic and acidic residues" evidence="5">
    <location>
        <begin position="194"/>
        <end position="205"/>
    </location>
</feature>
<dbReference type="GO" id="GO:0005634">
    <property type="term" value="C:nucleus"/>
    <property type="evidence" value="ECO:0007669"/>
    <property type="project" value="UniProtKB-SubCell"/>
</dbReference>
<dbReference type="InterPro" id="IPR010301">
    <property type="entry name" value="RRP1"/>
</dbReference>
<dbReference type="AlphaFoldDB" id="A0A0G4MCP1"/>
<proteinExistence type="inferred from homology"/>
<comment type="subcellular location">
    <subcellularLocation>
        <location evidence="1">Nucleus</location>
    </subcellularLocation>
</comment>
<feature type="compositionally biased region" description="Low complexity" evidence="5">
    <location>
        <begin position="13"/>
        <end position="26"/>
    </location>
</feature>
<dbReference type="STRING" id="100787.A0A0G4MCP1"/>
<dbReference type="Pfam" id="PF05997">
    <property type="entry name" value="Nop52"/>
    <property type="match status" value="1"/>
</dbReference>
<evidence type="ECO:0000256" key="5">
    <source>
        <dbReference type="SAM" id="MobiDB-lite"/>
    </source>
</evidence>
<dbReference type="Proteomes" id="UP000044602">
    <property type="component" value="Unassembled WGS sequence"/>
</dbReference>
<evidence type="ECO:0000313" key="6">
    <source>
        <dbReference type="EMBL" id="CRK31710.1"/>
    </source>
</evidence>
<evidence type="ECO:0000256" key="3">
    <source>
        <dbReference type="ARBA" id="ARBA00022552"/>
    </source>
</evidence>
<keyword evidence="3" id="KW-0698">rRNA processing</keyword>
<evidence type="ECO:0000313" key="7">
    <source>
        <dbReference type="Proteomes" id="UP000044602"/>
    </source>
</evidence>
<feature type="non-terminal residue" evidence="6">
    <location>
        <position position="1"/>
    </location>
</feature>
<name>A0A0G4MCP1_VERLO</name>
<feature type="region of interest" description="Disordered" evidence="5">
    <location>
        <begin position="1"/>
        <end position="26"/>
    </location>
</feature>
<comment type="similarity">
    <text evidence="2">Belongs to the RRP1 family.</text>
</comment>